<name>E9HJB1_DAPPU</name>
<proteinExistence type="predicted"/>
<organism evidence="2 3">
    <name type="scientific">Daphnia pulex</name>
    <name type="common">Water flea</name>
    <dbReference type="NCBI Taxonomy" id="6669"/>
    <lineage>
        <taxon>Eukaryota</taxon>
        <taxon>Metazoa</taxon>
        <taxon>Ecdysozoa</taxon>
        <taxon>Arthropoda</taxon>
        <taxon>Crustacea</taxon>
        <taxon>Branchiopoda</taxon>
        <taxon>Diplostraca</taxon>
        <taxon>Cladocera</taxon>
        <taxon>Anomopoda</taxon>
        <taxon>Daphniidae</taxon>
        <taxon>Daphnia</taxon>
    </lineage>
</organism>
<dbReference type="InParanoid" id="E9HJB1"/>
<reference evidence="2 3" key="1">
    <citation type="journal article" date="2011" name="Science">
        <title>The ecoresponsive genome of Daphnia pulex.</title>
        <authorList>
            <person name="Colbourne J.K."/>
            <person name="Pfrender M.E."/>
            <person name="Gilbert D."/>
            <person name="Thomas W.K."/>
            <person name="Tucker A."/>
            <person name="Oakley T.H."/>
            <person name="Tokishita S."/>
            <person name="Aerts A."/>
            <person name="Arnold G.J."/>
            <person name="Basu M.K."/>
            <person name="Bauer D.J."/>
            <person name="Caceres C.E."/>
            <person name="Carmel L."/>
            <person name="Casola C."/>
            <person name="Choi J.H."/>
            <person name="Detter J.C."/>
            <person name="Dong Q."/>
            <person name="Dusheyko S."/>
            <person name="Eads B.D."/>
            <person name="Frohlich T."/>
            <person name="Geiler-Samerotte K.A."/>
            <person name="Gerlach D."/>
            <person name="Hatcher P."/>
            <person name="Jogdeo S."/>
            <person name="Krijgsveld J."/>
            <person name="Kriventseva E.V."/>
            <person name="Kultz D."/>
            <person name="Laforsch C."/>
            <person name="Lindquist E."/>
            <person name="Lopez J."/>
            <person name="Manak J.R."/>
            <person name="Muller J."/>
            <person name="Pangilinan J."/>
            <person name="Patwardhan R.P."/>
            <person name="Pitluck S."/>
            <person name="Pritham E.J."/>
            <person name="Rechtsteiner A."/>
            <person name="Rho M."/>
            <person name="Rogozin I.B."/>
            <person name="Sakarya O."/>
            <person name="Salamov A."/>
            <person name="Schaack S."/>
            <person name="Shapiro H."/>
            <person name="Shiga Y."/>
            <person name="Skalitzky C."/>
            <person name="Smith Z."/>
            <person name="Souvorov A."/>
            <person name="Sung W."/>
            <person name="Tang Z."/>
            <person name="Tsuchiya D."/>
            <person name="Tu H."/>
            <person name="Vos H."/>
            <person name="Wang M."/>
            <person name="Wolf Y.I."/>
            <person name="Yamagata H."/>
            <person name="Yamada T."/>
            <person name="Ye Y."/>
            <person name="Shaw J.R."/>
            <person name="Andrews J."/>
            <person name="Crease T.J."/>
            <person name="Tang H."/>
            <person name="Lucas S.M."/>
            <person name="Robertson H.M."/>
            <person name="Bork P."/>
            <person name="Koonin E.V."/>
            <person name="Zdobnov E.M."/>
            <person name="Grigoriev I.V."/>
            <person name="Lynch M."/>
            <person name="Boore J.L."/>
        </authorList>
    </citation>
    <scope>NUCLEOTIDE SEQUENCE [LARGE SCALE GENOMIC DNA]</scope>
</reference>
<evidence type="ECO:0000256" key="1">
    <source>
        <dbReference type="SAM" id="SignalP"/>
    </source>
</evidence>
<gene>
    <name evidence="2" type="ORF">DAPPUDRAFT_330350</name>
</gene>
<keyword evidence="1" id="KW-0732">Signal</keyword>
<dbReference type="KEGG" id="dpx:DAPPUDRAFT_330350"/>
<dbReference type="Proteomes" id="UP000000305">
    <property type="component" value="Unassembled WGS sequence"/>
</dbReference>
<accession>E9HJB1</accession>
<dbReference type="EMBL" id="GL732661">
    <property type="protein sequence ID" value="EFX68175.1"/>
    <property type="molecule type" value="Genomic_DNA"/>
</dbReference>
<feature type="signal peptide" evidence="1">
    <location>
        <begin position="1"/>
        <end position="20"/>
    </location>
</feature>
<dbReference type="AlphaFoldDB" id="E9HJB1"/>
<dbReference type="HOGENOM" id="CLU_3070774_0_0_1"/>
<evidence type="ECO:0000313" key="2">
    <source>
        <dbReference type="EMBL" id="EFX68175.1"/>
    </source>
</evidence>
<evidence type="ECO:0000313" key="3">
    <source>
        <dbReference type="Proteomes" id="UP000000305"/>
    </source>
</evidence>
<evidence type="ECO:0008006" key="4">
    <source>
        <dbReference type="Google" id="ProtNLM"/>
    </source>
</evidence>
<protein>
    <recommendedName>
        <fullName evidence="4">Vitellogenin domain-containing protein</fullName>
    </recommendedName>
</protein>
<sequence length="53" mass="5810">MKSVIVSLSLLSLLVVVSEAWFLNFKYGKSYHTAATVTSAPNSRKVILVAKKI</sequence>
<feature type="chain" id="PRO_5003241823" description="Vitellogenin domain-containing protein" evidence="1">
    <location>
        <begin position="21"/>
        <end position="53"/>
    </location>
</feature>
<keyword evidence="3" id="KW-1185">Reference proteome</keyword>